<proteinExistence type="predicted"/>
<reference evidence="1 2" key="1">
    <citation type="submission" date="2016-05" db="EMBL/GenBank/DDBJ databases">
        <title>Niabella ginsenosidivorans BS26 whole genome sequencing.</title>
        <authorList>
            <person name="Im W.T."/>
            <person name="Siddiqi M.Z."/>
        </authorList>
    </citation>
    <scope>NUCLEOTIDE SEQUENCE [LARGE SCALE GENOMIC DNA]</scope>
    <source>
        <strain evidence="1 2">BS26</strain>
    </source>
</reference>
<dbReference type="EMBL" id="CP015772">
    <property type="protein sequence ID" value="ANH81234.1"/>
    <property type="molecule type" value="Genomic_DNA"/>
</dbReference>
<keyword evidence="2" id="KW-1185">Reference proteome</keyword>
<dbReference type="Pfam" id="PF14092">
    <property type="entry name" value="DUF4270"/>
    <property type="match status" value="1"/>
</dbReference>
<dbReference type="STRING" id="1176587.A8C56_09775"/>
<accession>A0A1A9I3T6</accession>
<sequence>MATELGRNVLPPIDNVHTFDTTIDVVTTNGQFALDADTFRTGVAFYQMMGNIGNDPLFGKTNAQLYLQLSPTGYPFKNVPGKLYLDSVILVLKHSFTYGDTLTPQNIQVSEIAQSADFRADSSYQLSQTFPTAGVLGSVMVTPRNLADSFQVINYPDTASTAHEIRIRLDNSFGQRLLSYDSAGASAPYHNDSTFRTYFKGFAIQSTGGNGLMAIEPTTSSPDASGSQTRLLVYYRYDDPGTAGKIDTSYASITLGSSDAVASAIQRDYSGSPAEAAVADPSPAQMLFIQSTPGTYASVQIPGLKGFPNSVIHLAELQMESVYDPSDTVFSPPSDLFLDAYDSTLMSYKLMPYCFPVTSQISSDGLSYVYSISGVNGFYSVPSSGSNQTYYYTKDPAGNTVKQWRFNLTPYVQKLVNGIVPLYNMRLYAPAYTALRIGDVDGPYAQITQRLSFPVSATGQQIYVPAWGRVRLGGGDHPSQRMKLRIVYSKL</sequence>
<gene>
    <name evidence="1" type="ORF">A8C56_09775</name>
</gene>
<evidence type="ECO:0008006" key="3">
    <source>
        <dbReference type="Google" id="ProtNLM"/>
    </source>
</evidence>
<evidence type="ECO:0000313" key="2">
    <source>
        <dbReference type="Proteomes" id="UP000077667"/>
    </source>
</evidence>
<evidence type="ECO:0000313" key="1">
    <source>
        <dbReference type="EMBL" id="ANH81234.1"/>
    </source>
</evidence>
<dbReference type="KEGG" id="nia:A8C56_09775"/>
<dbReference type="Proteomes" id="UP000077667">
    <property type="component" value="Chromosome"/>
</dbReference>
<name>A0A1A9I3T6_9BACT</name>
<protein>
    <recommendedName>
        <fullName evidence="3">DUF4270 domain-containing protein</fullName>
    </recommendedName>
</protein>
<organism evidence="1 2">
    <name type="scientific">Niabella ginsenosidivorans</name>
    <dbReference type="NCBI Taxonomy" id="1176587"/>
    <lineage>
        <taxon>Bacteria</taxon>
        <taxon>Pseudomonadati</taxon>
        <taxon>Bacteroidota</taxon>
        <taxon>Chitinophagia</taxon>
        <taxon>Chitinophagales</taxon>
        <taxon>Chitinophagaceae</taxon>
        <taxon>Niabella</taxon>
    </lineage>
</organism>
<dbReference type="AlphaFoldDB" id="A0A1A9I3T6"/>
<dbReference type="InterPro" id="IPR025366">
    <property type="entry name" value="DUF4270"/>
</dbReference>